<protein>
    <submittedName>
        <fullName evidence="1">Long chain acyl-CoA synthetase 5</fullName>
    </submittedName>
</protein>
<organism evidence="1 2">
    <name type="scientific">Camellia lanceoleosa</name>
    <dbReference type="NCBI Taxonomy" id="1840588"/>
    <lineage>
        <taxon>Eukaryota</taxon>
        <taxon>Viridiplantae</taxon>
        <taxon>Streptophyta</taxon>
        <taxon>Embryophyta</taxon>
        <taxon>Tracheophyta</taxon>
        <taxon>Spermatophyta</taxon>
        <taxon>Magnoliopsida</taxon>
        <taxon>eudicotyledons</taxon>
        <taxon>Gunneridae</taxon>
        <taxon>Pentapetalae</taxon>
        <taxon>asterids</taxon>
        <taxon>Ericales</taxon>
        <taxon>Theaceae</taxon>
        <taxon>Camellia</taxon>
    </lineage>
</organism>
<dbReference type="Proteomes" id="UP001060215">
    <property type="component" value="Chromosome 12"/>
</dbReference>
<reference evidence="1 2" key="1">
    <citation type="journal article" date="2022" name="Plant J.">
        <title>Chromosome-level genome of Camellia lanceoleosa provides a valuable resource for understanding genome evolution and self-incompatibility.</title>
        <authorList>
            <person name="Gong W."/>
            <person name="Xiao S."/>
            <person name="Wang L."/>
            <person name="Liao Z."/>
            <person name="Chang Y."/>
            <person name="Mo W."/>
            <person name="Hu G."/>
            <person name="Li W."/>
            <person name="Zhao G."/>
            <person name="Zhu H."/>
            <person name="Hu X."/>
            <person name="Ji K."/>
            <person name="Xiang X."/>
            <person name="Song Q."/>
            <person name="Yuan D."/>
            <person name="Jin S."/>
            <person name="Zhang L."/>
        </authorList>
    </citation>
    <scope>NUCLEOTIDE SEQUENCE [LARGE SCALE GENOMIC DNA]</scope>
    <source>
        <strain evidence="1">SQ_2022a</strain>
    </source>
</reference>
<accession>A0ACC0FWI9</accession>
<dbReference type="EMBL" id="CM045769">
    <property type="protein sequence ID" value="KAI7993176.1"/>
    <property type="molecule type" value="Genomic_DNA"/>
</dbReference>
<gene>
    <name evidence="1" type="ORF">LOK49_LG11G02243</name>
</gene>
<proteinExistence type="predicted"/>
<evidence type="ECO:0000313" key="1">
    <source>
        <dbReference type="EMBL" id="KAI7993176.1"/>
    </source>
</evidence>
<evidence type="ECO:0000313" key="2">
    <source>
        <dbReference type="Proteomes" id="UP001060215"/>
    </source>
</evidence>
<sequence>MDLMSGYKVLKTFPSATKYLKTIVSFGKVTPEQKEEVEKFGLAIYAWDEFLLLGDDRQYDLPVKKKSDICTIMYTSGTTGDPKGILISNNSIVTLIAGVRCLLGSVHELLTEKDVYLSYLPLAHIFDRVIEECFINIGGSIGFWRGDVKLLTEDIGELKPTIFCAVPRVLDRIYAGLQQKISSGGLLKNTMFNFAYSYKLHNMKKGSKHVDAAPLCDKIVFNKKNIFKLSQGEYVAVENLENVYGSVTGIDSIWVYGNSFESFLVAVVNPNKQVLERWAEENGVPGDFNSLCENPKAKQNVLVELTRIGKEKNLKGFEFIKAVHLDPEPFDMERDLLTPTFKKKRPQLLKYYQNIVDNMYKGAKYILEVVLNNPKLCMNAVCALYRQQLRKGQSVNGSSLTKNQGFTVFDLMSMDGVGDELATIDAVDNTLFQSKDGEYSRKANMLNESIAIVSTLSNRDAIISNAWEDVGYTVFPKLLGPKPPDDVHNDNVEHVLNNESKAVASNPLAPPGGPAREGFGAVIRGQTDSKASSTAMVAFNAPLCSSSKTVVPLSHDVARPGLGPSLNAFHDGIVGLVDISHAKGVALQDLRPSCFKLLPSNQVIYLGSCVRHETAENSIDQDSLLSENDRNEKRPLEQAMHPAVSERIKKQKFGENLNFIRQWHQFPSRSSFKIATANDTDVGIAGPKDSWNELNKEHNLRREYKSESNYSRLTPQLRSTYASDPLEEKKWYTSPEELSGKGCTFSSNIYILGVLLFESDVISGVEESFGDKLSSSIDQDDAESELLLHFFFPLEEQKQKDTLKLVEEIKYLEADIEEVQRRQTKKSLVLACLSKESLHPRGNGFCHREHSSFEVHYPIANNELKLMKNISQLESVYFSTRSNIHISNNDVTTCANKELLKDRANGYRPQKDEEKNKPIDCLGAFFSGFCKYAHYNKFEVRGLLRNGDFHNSVNVICSLSFDQDQDYFATAGVSKKIKIYEFDALFNDAVNIHYPVIEMSNKSRLSSICWNSYIRNYLASTDSDGIVKAAASYRD</sequence>
<comment type="caution">
    <text evidence="1">The sequence shown here is derived from an EMBL/GenBank/DDBJ whole genome shotgun (WGS) entry which is preliminary data.</text>
</comment>
<keyword evidence="2" id="KW-1185">Reference proteome</keyword>
<name>A0ACC0FWI9_9ERIC</name>